<dbReference type="Gramene" id="Os01t0796000-01">
    <property type="protein sequence ID" value="Os01t0796000-01"/>
    <property type="gene ID" value="Os01g0796000"/>
</dbReference>
<dbReference type="AlphaFoldDB" id="A0A0P0V970"/>
<gene>
    <name evidence="2" type="ordered locus">Os01g0796000</name>
    <name evidence="2" type="ORF">OSNPB_010796000</name>
</gene>
<keyword evidence="3" id="KW-1185">Reference proteome</keyword>
<dbReference type="PaxDb" id="39947-A0A0P0V970"/>
<name>A0A0P0V970_ORYSJ</name>
<evidence type="ECO:0000313" key="2">
    <source>
        <dbReference type="EMBL" id="BAS74756.1"/>
    </source>
</evidence>
<feature type="compositionally biased region" description="Acidic residues" evidence="1">
    <location>
        <begin position="27"/>
        <end position="38"/>
    </location>
</feature>
<evidence type="ECO:0000256" key="1">
    <source>
        <dbReference type="SAM" id="MobiDB-lite"/>
    </source>
</evidence>
<evidence type="ECO:0000313" key="3">
    <source>
        <dbReference type="Proteomes" id="UP000059680"/>
    </source>
</evidence>
<feature type="region of interest" description="Disordered" evidence="1">
    <location>
        <begin position="17"/>
        <end position="43"/>
    </location>
</feature>
<organism evidence="2 3">
    <name type="scientific">Oryza sativa subsp. japonica</name>
    <name type="common">Rice</name>
    <dbReference type="NCBI Taxonomy" id="39947"/>
    <lineage>
        <taxon>Eukaryota</taxon>
        <taxon>Viridiplantae</taxon>
        <taxon>Streptophyta</taxon>
        <taxon>Embryophyta</taxon>
        <taxon>Tracheophyta</taxon>
        <taxon>Spermatophyta</taxon>
        <taxon>Magnoliopsida</taxon>
        <taxon>Liliopsida</taxon>
        <taxon>Poales</taxon>
        <taxon>Poaceae</taxon>
        <taxon>BOP clade</taxon>
        <taxon>Oryzoideae</taxon>
        <taxon>Oryzeae</taxon>
        <taxon>Oryzinae</taxon>
        <taxon>Oryza</taxon>
        <taxon>Oryza sativa</taxon>
    </lineage>
</organism>
<reference evidence="2 3" key="2">
    <citation type="journal article" date="2013" name="Plant Cell Physiol.">
        <title>Rice Annotation Project Database (RAP-DB): an integrative and interactive database for rice genomics.</title>
        <authorList>
            <person name="Sakai H."/>
            <person name="Lee S.S."/>
            <person name="Tanaka T."/>
            <person name="Numa H."/>
            <person name="Kim J."/>
            <person name="Kawahara Y."/>
            <person name="Wakimoto H."/>
            <person name="Yang C.C."/>
            <person name="Iwamoto M."/>
            <person name="Abe T."/>
            <person name="Yamada Y."/>
            <person name="Muto A."/>
            <person name="Inokuchi H."/>
            <person name="Ikemura T."/>
            <person name="Matsumoto T."/>
            <person name="Sasaki T."/>
            <person name="Itoh T."/>
        </authorList>
    </citation>
    <scope>NUCLEOTIDE SEQUENCE [LARGE SCALE GENOMIC DNA]</scope>
    <source>
        <strain evidence="3">cv. Nipponbare</strain>
    </source>
</reference>
<proteinExistence type="predicted"/>
<reference evidence="2 3" key="3">
    <citation type="journal article" date="2013" name="Rice">
        <title>Improvement of the Oryza sativa Nipponbare reference genome using next generation sequence and optical map data.</title>
        <authorList>
            <person name="Kawahara Y."/>
            <person name="de la Bastide M."/>
            <person name="Hamilton J.P."/>
            <person name="Kanamori H."/>
            <person name="McCombie W.R."/>
            <person name="Ouyang S."/>
            <person name="Schwartz D.C."/>
            <person name="Tanaka T."/>
            <person name="Wu J."/>
            <person name="Zhou S."/>
            <person name="Childs K.L."/>
            <person name="Davidson R.M."/>
            <person name="Lin H."/>
            <person name="Quesada-Ocampo L."/>
            <person name="Vaillancourt B."/>
            <person name="Sakai H."/>
            <person name="Lee S.S."/>
            <person name="Kim J."/>
            <person name="Numa H."/>
            <person name="Itoh T."/>
            <person name="Buell C.R."/>
            <person name="Matsumoto T."/>
        </authorList>
    </citation>
    <scope>NUCLEOTIDE SEQUENCE [LARGE SCALE GENOMIC DNA]</scope>
    <source>
        <strain evidence="3">cv. Nipponbare</strain>
    </source>
</reference>
<protein>
    <submittedName>
        <fullName evidence="2">Os01g0796000 protein</fullName>
    </submittedName>
</protein>
<sequence length="83" mass="8756">GASCHCSAFSSYSARRASWTSRKEPEAEAEAEAEEDVAAEGLPAESEYLTGKWTAATRGASAAVRGLHALPPRCSRRRPCSGS</sequence>
<dbReference type="Proteomes" id="UP000059680">
    <property type="component" value="Chromosome 1"/>
</dbReference>
<accession>A0A0P0V970</accession>
<dbReference type="InParanoid" id="A0A0P0V970"/>
<feature type="non-terminal residue" evidence="2">
    <location>
        <position position="1"/>
    </location>
</feature>
<dbReference type="EMBL" id="AP014957">
    <property type="protein sequence ID" value="BAS74756.1"/>
    <property type="molecule type" value="Genomic_DNA"/>
</dbReference>
<reference evidence="3" key="1">
    <citation type="journal article" date="2005" name="Nature">
        <title>The map-based sequence of the rice genome.</title>
        <authorList>
            <consortium name="International rice genome sequencing project (IRGSP)"/>
            <person name="Matsumoto T."/>
            <person name="Wu J."/>
            <person name="Kanamori H."/>
            <person name="Katayose Y."/>
            <person name="Fujisawa M."/>
            <person name="Namiki N."/>
            <person name="Mizuno H."/>
            <person name="Yamamoto K."/>
            <person name="Antonio B.A."/>
            <person name="Baba T."/>
            <person name="Sakata K."/>
            <person name="Nagamura Y."/>
            <person name="Aoki H."/>
            <person name="Arikawa K."/>
            <person name="Arita K."/>
            <person name="Bito T."/>
            <person name="Chiden Y."/>
            <person name="Fujitsuka N."/>
            <person name="Fukunaka R."/>
            <person name="Hamada M."/>
            <person name="Harada C."/>
            <person name="Hayashi A."/>
            <person name="Hijishita S."/>
            <person name="Honda M."/>
            <person name="Hosokawa S."/>
            <person name="Ichikawa Y."/>
            <person name="Idonuma A."/>
            <person name="Iijima M."/>
            <person name="Ikeda M."/>
            <person name="Ikeno M."/>
            <person name="Ito K."/>
            <person name="Ito S."/>
            <person name="Ito T."/>
            <person name="Ito Y."/>
            <person name="Ito Y."/>
            <person name="Iwabuchi A."/>
            <person name="Kamiya K."/>
            <person name="Karasawa W."/>
            <person name="Kurita K."/>
            <person name="Katagiri S."/>
            <person name="Kikuta A."/>
            <person name="Kobayashi H."/>
            <person name="Kobayashi N."/>
            <person name="Machita K."/>
            <person name="Maehara T."/>
            <person name="Masukawa M."/>
            <person name="Mizubayashi T."/>
            <person name="Mukai Y."/>
            <person name="Nagasaki H."/>
            <person name="Nagata Y."/>
            <person name="Naito S."/>
            <person name="Nakashima M."/>
            <person name="Nakama Y."/>
            <person name="Nakamichi Y."/>
            <person name="Nakamura M."/>
            <person name="Meguro A."/>
            <person name="Negishi M."/>
            <person name="Ohta I."/>
            <person name="Ohta T."/>
            <person name="Okamoto M."/>
            <person name="Ono N."/>
            <person name="Saji S."/>
            <person name="Sakaguchi M."/>
            <person name="Sakai K."/>
            <person name="Shibata M."/>
            <person name="Shimokawa T."/>
            <person name="Song J."/>
            <person name="Takazaki Y."/>
            <person name="Terasawa K."/>
            <person name="Tsugane M."/>
            <person name="Tsuji K."/>
            <person name="Ueda S."/>
            <person name="Waki K."/>
            <person name="Yamagata H."/>
            <person name="Yamamoto M."/>
            <person name="Yamamoto S."/>
            <person name="Yamane H."/>
            <person name="Yoshiki S."/>
            <person name="Yoshihara R."/>
            <person name="Yukawa K."/>
            <person name="Zhong H."/>
            <person name="Yano M."/>
            <person name="Yuan Q."/>
            <person name="Ouyang S."/>
            <person name="Liu J."/>
            <person name="Jones K.M."/>
            <person name="Gansberger K."/>
            <person name="Moffat K."/>
            <person name="Hill J."/>
            <person name="Bera J."/>
            <person name="Fadrosh D."/>
            <person name="Jin S."/>
            <person name="Johri S."/>
            <person name="Kim M."/>
            <person name="Overton L."/>
            <person name="Reardon M."/>
            <person name="Tsitrin T."/>
            <person name="Vuong H."/>
            <person name="Weaver B."/>
            <person name="Ciecko A."/>
            <person name="Tallon L."/>
            <person name="Jackson J."/>
            <person name="Pai G."/>
            <person name="Aken S.V."/>
            <person name="Utterback T."/>
            <person name="Reidmuller S."/>
            <person name="Feldblyum T."/>
            <person name="Hsiao J."/>
            <person name="Zismann V."/>
            <person name="Iobst S."/>
            <person name="de Vazeille A.R."/>
            <person name="Buell C.R."/>
            <person name="Ying K."/>
            <person name="Li Y."/>
            <person name="Lu T."/>
            <person name="Huang Y."/>
            <person name="Zhao Q."/>
            <person name="Feng Q."/>
            <person name="Zhang L."/>
            <person name="Zhu J."/>
            <person name="Weng Q."/>
            <person name="Mu J."/>
            <person name="Lu Y."/>
            <person name="Fan D."/>
            <person name="Liu Y."/>
            <person name="Guan J."/>
            <person name="Zhang Y."/>
            <person name="Yu S."/>
            <person name="Liu X."/>
            <person name="Zhang Y."/>
            <person name="Hong G."/>
            <person name="Han B."/>
            <person name="Choisne N."/>
            <person name="Demange N."/>
            <person name="Orjeda G."/>
            <person name="Samain S."/>
            <person name="Cattolico L."/>
            <person name="Pelletier E."/>
            <person name="Couloux A."/>
            <person name="Segurens B."/>
            <person name="Wincker P."/>
            <person name="D'Hont A."/>
            <person name="Scarpelli C."/>
            <person name="Weissenbach J."/>
            <person name="Salanoubat M."/>
            <person name="Quetier F."/>
            <person name="Yu Y."/>
            <person name="Kim H.R."/>
            <person name="Rambo T."/>
            <person name="Currie J."/>
            <person name="Collura K."/>
            <person name="Luo M."/>
            <person name="Yang T."/>
            <person name="Ammiraju J.S.S."/>
            <person name="Engler F."/>
            <person name="Soderlund C."/>
            <person name="Wing R.A."/>
            <person name="Palmer L.E."/>
            <person name="de la Bastide M."/>
            <person name="Spiegel L."/>
            <person name="Nascimento L."/>
            <person name="Zutavern T."/>
            <person name="O'Shaughnessy A."/>
            <person name="Dike S."/>
            <person name="Dedhia N."/>
            <person name="Preston R."/>
            <person name="Balija V."/>
            <person name="McCombie W.R."/>
            <person name="Chow T."/>
            <person name="Chen H."/>
            <person name="Chung M."/>
            <person name="Chen C."/>
            <person name="Shaw J."/>
            <person name="Wu H."/>
            <person name="Hsiao K."/>
            <person name="Chao Y."/>
            <person name="Chu M."/>
            <person name="Cheng C."/>
            <person name="Hour A."/>
            <person name="Lee P."/>
            <person name="Lin S."/>
            <person name="Lin Y."/>
            <person name="Liou J."/>
            <person name="Liu S."/>
            <person name="Hsing Y."/>
            <person name="Raghuvanshi S."/>
            <person name="Mohanty A."/>
            <person name="Bharti A.K."/>
            <person name="Gaur A."/>
            <person name="Gupta V."/>
            <person name="Kumar D."/>
            <person name="Ravi V."/>
            <person name="Vij S."/>
            <person name="Kapur A."/>
            <person name="Khurana P."/>
            <person name="Khurana P."/>
            <person name="Khurana J.P."/>
            <person name="Tyagi A.K."/>
            <person name="Gaikwad K."/>
            <person name="Singh A."/>
            <person name="Dalal V."/>
            <person name="Srivastava S."/>
            <person name="Dixit A."/>
            <person name="Pal A.K."/>
            <person name="Ghazi I.A."/>
            <person name="Yadav M."/>
            <person name="Pandit A."/>
            <person name="Bhargava A."/>
            <person name="Sureshbabu K."/>
            <person name="Batra K."/>
            <person name="Sharma T.R."/>
            <person name="Mohapatra T."/>
            <person name="Singh N.K."/>
            <person name="Messing J."/>
            <person name="Nelson A.B."/>
            <person name="Fuks G."/>
            <person name="Kavchok S."/>
            <person name="Keizer G."/>
            <person name="Linton E."/>
            <person name="Llaca V."/>
            <person name="Song R."/>
            <person name="Tanyolac B."/>
            <person name="Young S."/>
            <person name="Ho-Il K."/>
            <person name="Hahn J.H."/>
            <person name="Sangsakoo G."/>
            <person name="Vanavichit A."/>
            <person name="de Mattos Luiz.A.T."/>
            <person name="Zimmer P.D."/>
            <person name="Malone G."/>
            <person name="Dellagostin O."/>
            <person name="de Oliveira A.C."/>
            <person name="Bevan M."/>
            <person name="Bancroft I."/>
            <person name="Minx P."/>
            <person name="Cordum H."/>
            <person name="Wilson R."/>
            <person name="Cheng Z."/>
            <person name="Jin W."/>
            <person name="Jiang J."/>
            <person name="Leong S.A."/>
            <person name="Iwama H."/>
            <person name="Gojobori T."/>
            <person name="Itoh T."/>
            <person name="Niimura Y."/>
            <person name="Fujii Y."/>
            <person name="Habara T."/>
            <person name="Sakai H."/>
            <person name="Sato Y."/>
            <person name="Wilson G."/>
            <person name="Kumar K."/>
            <person name="McCouch S."/>
            <person name="Juretic N."/>
            <person name="Hoen D."/>
            <person name="Wright S."/>
            <person name="Bruskiewich R."/>
            <person name="Bureau T."/>
            <person name="Miyao A."/>
            <person name="Hirochika H."/>
            <person name="Nishikawa T."/>
            <person name="Kadowaki K."/>
            <person name="Sugiura M."/>
            <person name="Burr B."/>
            <person name="Sasaki T."/>
        </authorList>
    </citation>
    <scope>NUCLEOTIDE SEQUENCE [LARGE SCALE GENOMIC DNA]</scope>
    <source>
        <strain evidence="3">cv. Nipponbare</strain>
    </source>
</reference>